<name>A0A6M3LL59_9ZZZZ</name>
<gene>
    <name evidence="1" type="ORF">MM415B04143_0008</name>
</gene>
<organism evidence="1">
    <name type="scientific">viral metagenome</name>
    <dbReference type="NCBI Taxonomy" id="1070528"/>
    <lineage>
        <taxon>unclassified sequences</taxon>
        <taxon>metagenomes</taxon>
        <taxon>organismal metagenomes</taxon>
    </lineage>
</organism>
<proteinExistence type="predicted"/>
<protein>
    <submittedName>
        <fullName evidence="1">Uncharacterized protein</fullName>
    </submittedName>
</protein>
<dbReference type="AlphaFoldDB" id="A0A6M3LL59"/>
<dbReference type="EMBL" id="MT143168">
    <property type="protein sequence ID" value="QJA93678.1"/>
    <property type="molecule type" value="Genomic_DNA"/>
</dbReference>
<sequence>MKTTKKNFDLFRKECEYWMDEFGLKGWELKCYHTKTKPRNLARTSFNTIDRYICPTLNTDWGKYPNTDYEIRRTAFHEVVEGGLLANIRVLAEERYITQDQIDEEIHNIVRILENTIFDKGLNNGNHRSKHSR</sequence>
<evidence type="ECO:0000313" key="1">
    <source>
        <dbReference type="EMBL" id="QJA93678.1"/>
    </source>
</evidence>
<reference evidence="1" key="1">
    <citation type="submission" date="2020-03" db="EMBL/GenBank/DDBJ databases">
        <title>The deep terrestrial virosphere.</title>
        <authorList>
            <person name="Holmfeldt K."/>
            <person name="Nilsson E."/>
            <person name="Simone D."/>
            <person name="Lopez-Fernandez M."/>
            <person name="Wu X."/>
            <person name="de Brujin I."/>
            <person name="Lundin D."/>
            <person name="Andersson A."/>
            <person name="Bertilsson S."/>
            <person name="Dopson M."/>
        </authorList>
    </citation>
    <scope>NUCLEOTIDE SEQUENCE</scope>
    <source>
        <strain evidence="1">MM415B04143</strain>
    </source>
</reference>
<accession>A0A6M3LL59</accession>